<dbReference type="RefSeq" id="WP_171623955.1">
    <property type="nucleotide sequence ID" value="NZ_CP104209.1"/>
</dbReference>
<reference evidence="2 3" key="1">
    <citation type="submission" date="2020-05" db="EMBL/GenBank/DDBJ databases">
        <title>Tigecycline resistant gene in Empedobacter stercoris.</title>
        <authorList>
            <person name="Chen Y."/>
            <person name="Cheng Y."/>
            <person name="Zhou K."/>
        </authorList>
    </citation>
    <scope>NUCLEOTIDE SEQUENCE [LARGE SCALE GENOMIC DNA]</scope>
    <source>
        <strain evidence="2 3">ES202</strain>
    </source>
</reference>
<keyword evidence="1" id="KW-0812">Transmembrane</keyword>
<organism evidence="2 3">
    <name type="scientific">Empedobacter stercoris</name>
    <dbReference type="NCBI Taxonomy" id="1628248"/>
    <lineage>
        <taxon>Bacteria</taxon>
        <taxon>Pseudomonadati</taxon>
        <taxon>Bacteroidota</taxon>
        <taxon>Flavobacteriia</taxon>
        <taxon>Flavobacteriales</taxon>
        <taxon>Weeksellaceae</taxon>
        <taxon>Empedobacter</taxon>
    </lineage>
</organism>
<proteinExistence type="predicted"/>
<keyword evidence="3" id="KW-1185">Reference proteome</keyword>
<gene>
    <name evidence="2" type="ORF">HMH06_12675</name>
</gene>
<name>A0ABX1WPZ8_9FLAO</name>
<keyword evidence="1" id="KW-1133">Transmembrane helix</keyword>
<dbReference type="EMBL" id="JABFOQ010000046">
    <property type="protein sequence ID" value="NOJ76665.1"/>
    <property type="molecule type" value="Genomic_DNA"/>
</dbReference>
<comment type="caution">
    <text evidence="2">The sequence shown here is derived from an EMBL/GenBank/DDBJ whole genome shotgun (WGS) entry which is preliminary data.</text>
</comment>
<protein>
    <submittedName>
        <fullName evidence="2">Uncharacterized protein</fullName>
    </submittedName>
</protein>
<evidence type="ECO:0000256" key="1">
    <source>
        <dbReference type="SAM" id="Phobius"/>
    </source>
</evidence>
<keyword evidence="1" id="KW-0472">Membrane</keyword>
<feature type="transmembrane region" description="Helical" evidence="1">
    <location>
        <begin position="35"/>
        <end position="51"/>
    </location>
</feature>
<dbReference type="Proteomes" id="UP000580344">
    <property type="component" value="Unassembled WGS sequence"/>
</dbReference>
<sequence>MSKLINPLSCCILAILLFLILSVNFFPIEGLEKLYKYRIVLIVLYVMLRLLKHFVYKENIKTKE</sequence>
<evidence type="ECO:0000313" key="2">
    <source>
        <dbReference type="EMBL" id="NOJ76665.1"/>
    </source>
</evidence>
<evidence type="ECO:0000313" key="3">
    <source>
        <dbReference type="Proteomes" id="UP000580344"/>
    </source>
</evidence>
<accession>A0ABX1WPZ8</accession>